<accession>A0A6J7PMV4</accession>
<sequence>MADEIVDNIFVTAILVTHDGATYLPKSVASIGSQSRAVDYVIAIDTGSTDSSVELLKNAKIPVKEVARTIGFGAAISAAIEDLGEVEEGATEWLWLLHDDCAPESGALQALIAAVSTRPTVAIAGPKIRGWYNQNYLLESGVSIAGNGARWTGLEIREYDQGQHDGIREVLAVSTAGMFIRRDVFEELGGFDPRLPLFRDDVDLGWRARMAGHNVIAVSDAVLLHAQASASERRSIDVAEGFLHRPLLLDRQSAAYVLLANSSWWMLPWLALQLLTSAVGRAVGYLVAKLPGYAADEILAVALIIVKPQQLGKARRNRRKERLLPSRVIAPFIPPRTSQIRLTFSRASAHLRERLLPTPEQTTSALDEINEDEDLLMPGEKLPWRNLLRRPDILTYGFLFLVTTLWARNRFGTVVGGALAQPHSGATALLRAYFESWHQVGMGSTIASPPWLFILGLLSALTFGKVWLLITLILWLAPIAFMASMHHLLRHSVKNRNLVLAASLGYAISPVAIAAINAGRLGTIVVLALAPQIVRFLPRMVEIESFTWRRIAGISLLLTLIISFSLPAFIAFLFYQVAGVVFDYRRFKDGAERALFDKRVIRRGFLVLAPFFMTLPWSTDAVLHPSRFLLEPGLAIAGGGPNLALSLNPGGVGALPWWFITPLPVVLIAALFSASRAKYAAMVGAGFLALSILLSGVAFPARGNSRSVELWVGTFIACATLAAIFATAIILDGVRVRLAKSSFNYRHILAGLLVITSVISTVGISFWAVTIGANSPARVTSNEILPPFLKVQPAIKTLVLSLNNRTGHEELSFFIGRSDDLKLGEADVAPVPDSDVSAAVRNMVNGSGVESSKTLAEHGIKYVFIKNPANKNLVQAIDGLGGFIRNSQTSAGIVWRVAGISEHLTYKSTKDVKQSLPSTDSGAEGVIPGVGTINLAESFDRSWQILADGKLLPSHRALTGLTEFDVTQQSNFILFHNGATRRAWLSLEFIFFASVLLISLPSGRRKRDIADAELS</sequence>
<dbReference type="PANTHER" id="PTHR43685">
    <property type="entry name" value="GLYCOSYLTRANSFERASE"/>
    <property type="match status" value="1"/>
</dbReference>
<dbReference type="PANTHER" id="PTHR43685:SF3">
    <property type="entry name" value="SLR2126 PROTEIN"/>
    <property type="match status" value="1"/>
</dbReference>
<keyword evidence="1" id="KW-1133">Transmembrane helix</keyword>
<dbReference type="InterPro" id="IPR050834">
    <property type="entry name" value="Glycosyltransf_2"/>
</dbReference>
<feature type="transmembrane region" description="Helical" evidence="1">
    <location>
        <begin position="711"/>
        <end position="736"/>
    </location>
</feature>
<dbReference type="InterPro" id="IPR029044">
    <property type="entry name" value="Nucleotide-diphossugar_trans"/>
</dbReference>
<dbReference type="Pfam" id="PF13641">
    <property type="entry name" value="Glyco_tranf_2_3"/>
    <property type="match status" value="1"/>
</dbReference>
<feature type="transmembrane region" description="Helical" evidence="1">
    <location>
        <begin position="498"/>
        <end position="531"/>
    </location>
</feature>
<evidence type="ECO:0000313" key="2">
    <source>
        <dbReference type="EMBL" id="CAB5003972.1"/>
    </source>
</evidence>
<name>A0A6J7PMV4_9ZZZZ</name>
<feature type="transmembrane region" description="Helical" evidence="1">
    <location>
        <begin position="551"/>
        <end position="584"/>
    </location>
</feature>
<dbReference type="EMBL" id="CAFBPB010000067">
    <property type="protein sequence ID" value="CAB5003972.1"/>
    <property type="molecule type" value="Genomic_DNA"/>
</dbReference>
<dbReference type="Gene3D" id="3.90.550.10">
    <property type="entry name" value="Spore Coat Polysaccharide Biosynthesis Protein SpsA, Chain A"/>
    <property type="match status" value="1"/>
</dbReference>
<feature type="transmembrane region" description="Helical" evidence="1">
    <location>
        <begin position="679"/>
        <end position="699"/>
    </location>
</feature>
<gene>
    <name evidence="2" type="ORF">UFOPK4049_00636</name>
</gene>
<dbReference type="AlphaFoldDB" id="A0A6J7PMV4"/>
<keyword evidence="1" id="KW-0472">Membrane</keyword>
<protein>
    <submittedName>
        <fullName evidence="2">Unannotated protein</fullName>
    </submittedName>
</protein>
<feature type="transmembrane region" description="Helical" evidence="1">
    <location>
        <begin position="748"/>
        <end position="769"/>
    </location>
</feature>
<organism evidence="2">
    <name type="scientific">freshwater metagenome</name>
    <dbReference type="NCBI Taxonomy" id="449393"/>
    <lineage>
        <taxon>unclassified sequences</taxon>
        <taxon>metagenomes</taxon>
        <taxon>ecological metagenomes</taxon>
    </lineage>
</organism>
<feature type="transmembrane region" description="Helical" evidence="1">
    <location>
        <begin position="655"/>
        <end position="672"/>
    </location>
</feature>
<evidence type="ECO:0000256" key="1">
    <source>
        <dbReference type="SAM" id="Phobius"/>
    </source>
</evidence>
<proteinExistence type="predicted"/>
<keyword evidence="1" id="KW-0812">Transmembrane</keyword>
<dbReference type="SUPFAM" id="SSF53448">
    <property type="entry name" value="Nucleotide-diphospho-sugar transferases"/>
    <property type="match status" value="1"/>
</dbReference>
<reference evidence="2" key="1">
    <citation type="submission" date="2020-05" db="EMBL/GenBank/DDBJ databases">
        <authorList>
            <person name="Chiriac C."/>
            <person name="Salcher M."/>
            <person name="Ghai R."/>
            <person name="Kavagutti S V."/>
        </authorList>
    </citation>
    <scope>NUCLEOTIDE SEQUENCE</scope>
</reference>
<feature type="transmembrane region" description="Helical" evidence="1">
    <location>
        <begin position="451"/>
        <end position="477"/>
    </location>
</feature>